<sequence length="247" mass="28458">MDPVWDDGLAEVAAYDAERVVYKKVRRYETVLITVKEDFSAAFHAKADPPYEEKALFPVLKLNAVSTIQTEQYPYHYMTSVFVRRDDVLRLVKLTNGSQEWCGNTFKEVRAWGERPELIFHSYWDGEGDGGYALDWRAGDLTEDQLPVSLRGLPFRAGYRLKARMIETQATNRAVRPQFAEAEVLVAGEETVSCGVGPVACWRVEVTRAGQVQRYWFEKAHPNVLVRFESPDGRKMVLKARERKKYW</sequence>
<evidence type="ECO:0000313" key="2">
    <source>
        <dbReference type="Proteomes" id="UP000178606"/>
    </source>
</evidence>
<comment type="caution">
    <text evidence="1">The sequence shown here is derived from an EMBL/GenBank/DDBJ whole genome shotgun (WGS) entry which is preliminary data.</text>
</comment>
<reference evidence="1 2" key="1">
    <citation type="journal article" date="2016" name="Nat. Commun.">
        <title>Thousands of microbial genomes shed light on interconnected biogeochemical processes in an aquifer system.</title>
        <authorList>
            <person name="Anantharaman K."/>
            <person name="Brown C.T."/>
            <person name="Hug L.A."/>
            <person name="Sharon I."/>
            <person name="Castelle C.J."/>
            <person name="Probst A.J."/>
            <person name="Thomas B.C."/>
            <person name="Singh A."/>
            <person name="Wilkins M.J."/>
            <person name="Karaoz U."/>
            <person name="Brodie E.L."/>
            <person name="Williams K.H."/>
            <person name="Hubbard S.S."/>
            <person name="Banfield J.F."/>
        </authorList>
    </citation>
    <scope>NUCLEOTIDE SEQUENCE [LARGE SCALE GENOMIC DNA]</scope>
    <source>
        <strain evidence="2">RIFCSPLOWO2_12_FULL_64_10</strain>
    </source>
</reference>
<name>A0A1F6CC99_HANXR</name>
<proteinExistence type="predicted"/>
<dbReference type="Proteomes" id="UP000178606">
    <property type="component" value="Unassembled WGS sequence"/>
</dbReference>
<evidence type="ECO:0000313" key="1">
    <source>
        <dbReference type="EMBL" id="OGG46826.1"/>
    </source>
</evidence>
<dbReference type="AlphaFoldDB" id="A0A1F6CC99"/>
<dbReference type="InterPro" id="IPR021457">
    <property type="entry name" value="DUF3108"/>
</dbReference>
<dbReference type="EMBL" id="MFKF01000283">
    <property type="protein sequence ID" value="OGG46826.1"/>
    <property type="molecule type" value="Genomic_DNA"/>
</dbReference>
<gene>
    <name evidence="1" type="ORF">A3F84_03535</name>
</gene>
<accession>A0A1F6CC99</accession>
<organism evidence="1 2">
    <name type="scientific">Handelsmanbacteria sp. (strain RIFCSPLOWO2_12_FULL_64_10)</name>
    <dbReference type="NCBI Taxonomy" id="1817868"/>
    <lineage>
        <taxon>Bacteria</taxon>
        <taxon>Candidatus Handelsmaniibacteriota</taxon>
    </lineage>
</organism>
<dbReference type="Pfam" id="PF11306">
    <property type="entry name" value="DUF3108"/>
    <property type="match status" value="1"/>
</dbReference>
<protein>
    <submittedName>
        <fullName evidence="1">Uncharacterized protein</fullName>
    </submittedName>
</protein>